<protein>
    <submittedName>
        <fullName evidence="2">Uncharacterized protein</fullName>
    </submittedName>
</protein>
<dbReference type="Proteomes" id="UP000193200">
    <property type="component" value="Unassembled WGS sequence"/>
</dbReference>
<proteinExistence type="predicted"/>
<evidence type="ECO:0000313" key="2">
    <source>
        <dbReference type="EMBL" id="SLN77113.1"/>
    </source>
</evidence>
<sequence>MKRPEPARRFNAKRGHSRTRIAAAVAATLALSTGITSLAEAATSCVNADVMSAVSLRVLQSDLMVVALGCGSRDAYNRFVVQNKDLLAGNGAVLRRHFSQRYGANGTKKLNRFITFLANQASIQRNHGGPDFCEVAAERFEAVLTLPPKDLHRFSVERARETGYSSIACAGDIASMESAVAEK</sequence>
<dbReference type="RefSeq" id="WP_085885621.1">
    <property type="nucleotide sequence ID" value="NZ_FWFR01000006.1"/>
</dbReference>
<name>A0A1Y5TZY2_9PROT</name>
<gene>
    <name evidence="2" type="ORF">OCH7691_04284</name>
</gene>
<evidence type="ECO:0000256" key="1">
    <source>
        <dbReference type="SAM" id="SignalP"/>
    </source>
</evidence>
<evidence type="ECO:0000313" key="3">
    <source>
        <dbReference type="Proteomes" id="UP000193200"/>
    </source>
</evidence>
<dbReference type="EMBL" id="FWFR01000006">
    <property type="protein sequence ID" value="SLN77113.1"/>
    <property type="molecule type" value="Genomic_DNA"/>
</dbReference>
<accession>A0A1Y5TZY2</accession>
<keyword evidence="3" id="KW-1185">Reference proteome</keyword>
<feature type="chain" id="PRO_5012328345" evidence="1">
    <location>
        <begin position="42"/>
        <end position="183"/>
    </location>
</feature>
<dbReference type="OrthoDB" id="7365380at2"/>
<keyword evidence="1" id="KW-0732">Signal</keyword>
<dbReference type="InParanoid" id="A0A1Y5TZY2"/>
<organism evidence="2 3">
    <name type="scientific">Oceanibacterium hippocampi</name>
    <dbReference type="NCBI Taxonomy" id="745714"/>
    <lineage>
        <taxon>Bacteria</taxon>
        <taxon>Pseudomonadati</taxon>
        <taxon>Pseudomonadota</taxon>
        <taxon>Alphaproteobacteria</taxon>
        <taxon>Sneathiellales</taxon>
        <taxon>Sneathiellaceae</taxon>
        <taxon>Oceanibacterium</taxon>
    </lineage>
</organism>
<reference evidence="2 3" key="1">
    <citation type="submission" date="2017-03" db="EMBL/GenBank/DDBJ databases">
        <authorList>
            <person name="Afonso C.L."/>
            <person name="Miller P.J."/>
            <person name="Scott M.A."/>
            <person name="Spackman E."/>
            <person name="Goraichik I."/>
            <person name="Dimitrov K.M."/>
            <person name="Suarez D.L."/>
            <person name="Swayne D.E."/>
        </authorList>
    </citation>
    <scope>NUCLEOTIDE SEQUENCE [LARGE SCALE GENOMIC DNA]</scope>
    <source>
        <strain evidence="2 3">CECT 7691</strain>
    </source>
</reference>
<feature type="signal peptide" evidence="1">
    <location>
        <begin position="1"/>
        <end position="41"/>
    </location>
</feature>
<dbReference type="AlphaFoldDB" id="A0A1Y5TZY2"/>